<sequence length="190" mass="20493">MAMRSTVEMAPTGSRPAIRLRPVPRSDPPFDDESAPQVWAPSLQPALEWPGNAQRAPLGPPPATPTVAGASGDARLAARRFVHLCVEVLNGFRPAAHLRRMALPAEAADVVAKGLAGARRAAELRRAGRPRTRPPRRHAPVAVLRLTLCEPRPGAVEAAVTLVTGERTWAIAFRMELHQQTWAATTLLII</sequence>
<proteinExistence type="predicted"/>
<dbReference type="InterPro" id="IPR045596">
    <property type="entry name" value="DUF6459"/>
</dbReference>
<keyword evidence="3" id="KW-1185">Reference proteome</keyword>
<protein>
    <submittedName>
        <fullName evidence="2">Uncharacterized protein</fullName>
    </submittedName>
</protein>
<reference evidence="2 3" key="1">
    <citation type="submission" date="2020-08" db="EMBL/GenBank/DDBJ databases">
        <title>Genomic Encyclopedia of Type Strains, Phase III (KMG-III): the genomes of soil and plant-associated and newly described type strains.</title>
        <authorList>
            <person name="Whitman W."/>
        </authorList>
    </citation>
    <scope>NUCLEOTIDE SEQUENCE [LARGE SCALE GENOMIC DNA]</scope>
    <source>
        <strain evidence="2 3">CECT 3287</strain>
    </source>
</reference>
<gene>
    <name evidence="2" type="ORF">FHR83_006579</name>
</gene>
<dbReference type="AlphaFoldDB" id="A0A7W5AMJ3"/>
<feature type="region of interest" description="Disordered" evidence="1">
    <location>
        <begin position="1"/>
        <end position="37"/>
    </location>
</feature>
<dbReference type="Proteomes" id="UP000590749">
    <property type="component" value="Unassembled WGS sequence"/>
</dbReference>
<organism evidence="2 3">
    <name type="scientific">Actinoplanes campanulatus</name>
    <dbReference type="NCBI Taxonomy" id="113559"/>
    <lineage>
        <taxon>Bacteria</taxon>
        <taxon>Bacillati</taxon>
        <taxon>Actinomycetota</taxon>
        <taxon>Actinomycetes</taxon>
        <taxon>Micromonosporales</taxon>
        <taxon>Micromonosporaceae</taxon>
        <taxon>Actinoplanes</taxon>
    </lineage>
</organism>
<evidence type="ECO:0000313" key="3">
    <source>
        <dbReference type="Proteomes" id="UP000590749"/>
    </source>
</evidence>
<name>A0A7W5AMJ3_9ACTN</name>
<evidence type="ECO:0000256" key="1">
    <source>
        <dbReference type="SAM" id="MobiDB-lite"/>
    </source>
</evidence>
<feature type="region of interest" description="Disordered" evidence="1">
    <location>
        <begin position="49"/>
        <end position="68"/>
    </location>
</feature>
<evidence type="ECO:0000313" key="2">
    <source>
        <dbReference type="EMBL" id="MBB3098880.1"/>
    </source>
</evidence>
<comment type="caution">
    <text evidence="2">The sequence shown here is derived from an EMBL/GenBank/DDBJ whole genome shotgun (WGS) entry which is preliminary data.</text>
</comment>
<dbReference type="Pfam" id="PF20060">
    <property type="entry name" value="DUF6459"/>
    <property type="match status" value="1"/>
</dbReference>
<dbReference type="EMBL" id="JACHXF010000016">
    <property type="protein sequence ID" value="MBB3098880.1"/>
    <property type="molecule type" value="Genomic_DNA"/>
</dbReference>
<accession>A0A7W5AMJ3</accession>